<comment type="caution">
    <text evidence="2">The sequence shown here is derived from an EMBL/GenBank/DDBJ whole genome shotgun (WGS) entry which is preliminary data.</text>
</comment>
<feature type="region of interest" description="Disordered" evidence="1">
    <location>
        <begin position="30"/>
        <end position="57"/>
    </location>
</feature>
<organism evidence="2">
    <name type="scientific">hydrocarbon metagenome</name>
    <dbReference type="NCBI Taxonomy" id="938273"/>
    <lineage>
        <taxon>unclassified sequences</taxon>
        <taxon>metagenomes</taxon>
        <taxon>ecological metagenomes</taxon>
    </lineage>
</organism>
<evidence type="ECO:0000256" key="1">
    <source>
        <dbReference type="SAM" id="MobiDB-lite"/>
    </source>
</evidence>
<name>A0A0W8FK21_9ZZZZ</name>
<feature type="compositionally biased region" description="Basic residues" evidence="1">
    <location>
        <begin position="47"/>
        <end position="57"/>
    </location>
</feature>
<protein>
    <submittedName>
        <fullName evidence="2">Uncharacterized protein</fullName>
    </submittedName>
</protein>
<reference evidence="2" key="1">
    <citation type="journal article" date="2015" name="Proc. Natl. Acad. Sci. U.S.A.">
        <title>Networks of energetic and metabolic interactions define dynamics in microbial communities.</title>
        <authorList>
            <person name="Embree M."/>
            <person name="Liu J.K."/>
            <person name="Al-Bassam M.M."/>
            <person name="Zengler K."/>
        </authorList>
    </citation>
    <scope>NUCLEOTIDE SEQUENCE</scope>
</reference>
<sequence length="57" mass="6119">MQALKNPGFGLSFRHAGAGAGWEGQLASRSRDFLPGFSPPRAPPHSAGRKPFIRCAR</sequence>
<gene>
    <name evidence="2" type="ORF">ASZ90_008963</name>
</gene>
<proteinExistence type="predicted"/>
<dbReference type="EMBL" id="LNQE01001078">
    <property type="protein sequence ID" value="KUG21286.1"/>
    <property type="molecule type" value="Genomic_DNA"/>
</dbReference>
<dbReference type="AlphaFoldDB" id="A0A0W8FK21"/>
<accession>A0A0W8FK21</accession>
<evidence type="ECO:0000313" key="2">
    <source>
        <dbReference type="EMBL" id="KUG21286.1"/>
    </source>
</evidence>